<dbReference type="CDD" id="cd04186">
    <property type="entry name" value="GT_2_like_c"/>
    <property type="match status" value="1"/>
</dbReference>
<dbReference type="PANTHER" id="PTHR43179:SF7">
    <property type="entry name" value="RHAMNOSYLTRANSFERASE WBBL"/>
    <property type="match status" value="1"/>
</dbReference>
<keyword evidence="1" id="KW-0472">Membrane</keyword>
<dbReference type="RefSeq" id="WP_042693755.1">
    <property type="nucleotide sequence ID" value="NZ_CABMAB010000026.1"/>
</dbReference>
<keyword evidence="4" id="KW-1185">Reference proteome</keyword>
<gene>
    <name evidence="3" type="primary">wbbL</name>
    <name evidence="3" type="ORF">MBORA_02880</name>
</gene>
<accession>A0A166BWG0</accession>
<organism evidence="3 4">
    <name type="scientific">Methanobrevibacter oralis</name>
    <dbReference type="NCBI Taxonomy" id="66851"/>
    <lineage>
        <taxon>Archaea</taxon>
        <taxon>Methanobacteriati</taxon>
        <taxon>Methanobacteriota</taxon>
        <taxon>Methanomada group</taxon>
        <taxon>Methanobacteria</taxon>
        <taxon>Methanobacteriales</taxon>
        <taxon>Methanobacteriaceae</taxon>
        <taxon>Methanobrevibacter</taxon>
    </lineage>
</organism>
<reference evidence="4" key="1">
    <citation type="journal article" date="2016" name="Genome Announc.">
        <title>Draft Genome Sequences of Methanobrevibacter curvatus DSM11111, Methanobrevibacter cuticularis DSM11139, Methanobrevibacter filiformis DSM11501, and Methanobrevibacter oralis DSM7256.</title>
        <authorList>
            <person name="Poehlein A."/>
            <person name="Seedorf H."/>
        </authorList>
    </citation>
    <scope>NUCLEOTIDE SEQUENCE [LARGE SCALE GENOMIC DNA]</scope>
    <source>
        <strain evidence="4">DSM 7256 / JCM 30027 / ZR</strain>
    </source>
</reference>
<dbReference type="STRING" id="66851.MBORA_02880"/>
<dbReference type="OrthoDB" id="46222at2157"/>
<keyword evidence="3" id="KW-0328">Glycosyltransferase</keyword>
<dbReference type="PATRIC" id="fig|66851.6.peg.338"/>
<dbReference type="GO" id="GO:0102096">
    <property type="term" value="F:decaprenyl-N-acetyl-alpha-D-glucosaminyl-pyrophosphate:dTDP-alpha-L-rhamnose rhamnosyltransferase activity"/>
    <property type="evidence" value="ECO:0007669"/>
    <property type="project" value="UniProtKB-EC"/>
</dbReference>
<evidence type="ECO:0000256" key="1">
    <source>
        <dbReference type="SAM" id="Phobius"/>
    </source>
</evidence>
<dbReference type="AlphaFoldDB" id="A0A166BWG0"/>
<keyword evidence="1" id="KW-1133">Transmembrane helix</keyword>
<comment type="caution">
    <text evidence="3">The sequence shown here is derived from an EMBL/GenBank/DDBJ whole genome shotgun (WGS) entry which is preliminary data.</text>
</comment>
<sequence>MDLSIVIVNYQTFELTKNTINSVFQYSYPFSYEILVVDNNSGDDSLAKLQEYFKDEVKFIASSENKGFAAGNNQALRICESNYVLLLNSDTIVWENTLSNIYNYMEEHVDVGAIGCRVLLENGELDKACKRSFPNVKNSFFRLFHIPTKSKNDSYNLDNLPDDGIYEIDCLTGAFIFMRFGDLGKTAFLDENFFMYGEDIDLCYRIKQDEWKIIYYGKSCITHLKGASSKKQKSKLIYEFYRAMYIYYKKHHANETFFLVNIFVYLGIIILCILKLLTNLFKKKN</sequence>
<feature type="domain" description="Glycosyltransferase 2-like" evidence="2">
    <location>
        <begin position="4"/>
        <end position="124"/>
    </location>
</feature>
<evidence type="ECO:0000313" key="4">
    <source>
        <dbReference type="Proteomes" id="UP000077428"/>
    </source>
</evidence>
<dbReference type="InterPro" id="IPR001173">
    <property type="entry name" value="Glyco_trans_2-like"/>
</dbReference>
<evidence type="ECO:0000313" key="3">
    <source>
        <dbReference type="EMBL" id="KZX13883.1"/>
    </source>
</evidence>
<keyword evidence="3" id="KW-0808">Transferase</keyword>
<dbReference type="PANTHER" id="PTHR43179">
    <property type="entry name" value="RHAMNOSYLTRANSFERASE WBBL"/>
    <property type="match status" value="1"/>
</dbReference>
<dbReference type="Proteomes" id="UP000077428">
    <property type="component" value="Unassembled WGS sequence"/>
</dbReference>
<name>A0A166BWG0_METOA</name>
<dbReference type="EMBL" id="LWMU01000043">
    <property type="protein sequence ID" value="KZX13883.1"/>
    <property type="molecule type" value="Genomic_DNA"/>
</dbReference>
<evidence type="ECO:0000259" key="2">
    <source>
        <dbReference type="Pfam" id="PF00535"/>
    </source>
</evidence>
<keyword evidence="1" id="KW-0812">Transmembrane</keyword>
<dbReference type="EC" id="2.4.1.289" evidence="3"/>
<dbReference type="Pfam" id="PF00535">
    <property type="entry name" value="Glycos_transf_2"/>
    <property type="match status" value="1"/>
</dbReference>
<proteinExistence type="predicted"/>
<feature type="transmembrane region" description="Helical" evidence="1">
    <location>
        <begin position="257"/>
        <end position="277"/>
    </location>
</feature>
<dbReference type="InterPro" id="IPR029044">
    <property type="entry name" value="Nucleotide-diphossugar_trans"/>
</dbReference>
<dbReference type="SUPFAM" id="SSF53448">
    <property type="entry name" value="Nucleotide-diphospho-sugar transferases"/>
    <property type="match status" value="1"/>
</dbReference>
<protein>
    <submittedName>
        <fullName evidence="3">N-acetylglucosaminyl-diphospho-decaprenol L-rhamnosyltransferase</fullName>
        <ecNumber evidence="3">2.4.1.289</ecNumber>
    </submittedName>
</protein>
<dbReference type="Gene3D" id="3.90.550.10">
    <property type="entry name" value="Spore Coat Polysaccharide Biosynthesis Protein SpsA, Chain A"/>
    <property type="match status" value="1"/>
</dbReference>